<dbReference type="EMBL" id="CAACYJ010000012">
    <property type="protein sequence ID" value="VFB18320.1"/>
    <property type="molecule type" value="Genomic_DNA"/>
</dbReference>
<evidence type="ECO:0000313" key="2">
    <source>
        <dbReference type="EMBL" id="VFB18320.1"/>
    </source>
</evidence>
<sequence>MKSLIAPLAALSLMAAEVGAEEGKAVRVTAAGSQASIKGPAENFTGTVRVDGLFKGEAPARIGGGTVTFEPGARTAWHTHPLGQTLIVTSGVGYVQQEGGARQEIRPGDTVWIPANVRHWHGATATTAMTHIAIAEALDGKAVTWAEKVSDAQYEGTGASASH</sequence>
<protein>
    <submittedName>
        <fullName evidence="2">Transcriptional regulator</fullName>
    </submittedName>
</protein>
<dbReference type="Proteomes" id="UP000330809">
    <property type="component" value="Unassembled WGS sequence"/>
</dbReference>
<dbReference type="InterPro" id="IPR047263">
    <property type="entry name" value="HNL-like_cupin"/>
</dbReference>
<dbReference type="InterPro" id="IPR011051">
    <property type="entry name" value="RmlC_Cupin_sf"/>
</dbReference>
<dbReference type="SUPFAM" id="SSF51182">
    <property type="entry name" value="RmlC-like cupins"/>
    <property type="match status" value="1"/>
</dbReference>
<dbReference type="RefSeq" id="WP_133143951.1">
    <property type="nucleotide sequence ID" value="NZ_CAACYJ010000012.1"/>
</dbReference>
<proteinExistence type="predicted"/>
<dbReference type="InterPro" id="IPR013096">
    <property type="entry name" value="Cupin_2"/>
</dbReference>
<feature type="domain" description="Cupin type-2" evidence="1">
    <location>
        <begin position="66"/>
        <end position="130"/>
    </location>
</feature>
<name>A0A449IG89_PSEFR</name>
<evidence type="ECO:0000259" key="1">
    <source>
        <dbReference type="Pfam" id="PF07883"/>
    </source>
</evidence>
<organism evidence="2 3">
    <name type="scientific">Pseudomonas fragi</name>
    <dbReference type="NCBI Taxonomy" id="296"/>
    <lineage>
        <taxon>Bacteria</taxon>
        <taxon>Pseudomonadati</taxon>
        <taxon>Pseudomonadota</taxon>
        <taxon>Gammaproteobacteria</taxon>
        <taxon>Pseudomonadales</taxon>
        <taxon>Pseudomonadaceae</taxon>
        <taxon>Pseudomonas</taxon>
    </lineage>
</organism>
<dbReference type="InterPro" id="IPR014710">
    <property type="entry name" value="RmlC-like_jellyroll"/>
</dbReference>
<reference evidence="2 3" key="1">
    <citation type="submission" date="2019-02" db="EMBL/GenBank/DDBJ databases">
        <authorList>
            <consortium name="Pathogen Informatics"/>
        </authorList>
    </citation>
    <scope>NUCLEOTIDE SEQUENCE [LARGE SCALE GENOMIC DNA]</scope>
    <source>
        <strain evidence="2 3">3012STDY7103891</strain>
    </source>
</reference>
<gene>
    <name evidence="2" type="ORF">NCTC10754_00863</name>
</gene>
<dbReference type="PANTHER" id="PTHR43698:SF1">
    <property type="entry name" value="BLL4564 PROTEIN"/>
    <property type="match status" value="1"/>
</dbReference>
<dbReference type="AlphaFoldDB" id="A0A449IG89"/>
<accession>A0A449IG89</accession>
<dbReference type="Pfam" id="PF07883">
    <property type="entry name" value="Cupin_2"/>
    <property type="match status" value="1"/>
</dbReference>
<dbReference type="CDD" id="cd02233">
    <property type="entry name" value="cupin_HNL-like"/>
    <property type="match status" value="1"/>
</dbReference>
<dbReference type="PANTHER" id="PTHR43698">
    <property type="entry name" value="RIBD C-TERMINAL DOMAIN CONTAINING PROTEIN"/>
    <property type="match status" value="1"/>
</dbReference>
<evidence type="ECO:0000313" key="3">
    <source>
        <dbReference type="Proteomes" id="UP000330809"/>
    </source>
</evidence>
<dbReference type="Gene3D" id="2.60.120.10">
    <property type="entry name" value="Jelly Rolls"/>
    <property type="match status" value="1"/>
</dbReference>